<dbReference type="EC" id="4.2.3.4" evidence="7 18"/>
<name>A0A5C0B2E0_9BURK</name>
<dbReference type="Pfam" id="PF24621">
    <property type="entry name" value="DHQS_C"/>
    <property type="match status" value="1"/>
</dbReference>
<reference evidence="21 22" key="1">
    <citation type="submission" date="2019-08" db="EMBL/GenBank/DDBJ databases">
        <title>Amphibian skin-associated Pigmentiphaga: genome sequence and occurrence across geography and hosts.</title>
        <authorList>
            <person name="Bletz M.C."/>
            <person name="Bunk B."/>
            <person name="Sproeer C."/>
            <person name="Biwer P."/>
            <person name="Reiter S."/>
            <person name="Rabemananjara F.C.E."/>
            <person name="Schulz S."/>
            <person name="Overmann J."/>
            <person name="Vences M."/>
        </authorList>
    </citation>
    <scope>NUCLEOTIDE SEQUENCE [LARGE SCALE GENOMIC DNA]</scope>
    <source>
        <strain evidence="21 22">Mada1488</strain>
    </source>
</reference>
<dbReference type="InterPro" id="IPR030963">
    <property type="entry name" value="DHQ_synth_fam"/>
</dbReference>
<evidence type="ECO:0000313" key="22">
    <source>
        <dbReference type="Proteomes" id="UP000325161"/>
    </source>
</evidence>
<dbReference type="Pfam" id="PF01761">
    <property type="entry name" value="DHQ_synthase"/>
    <property type="match status" value="1"/>
</dbReference>
<dbReference type="HAMAP" id="MF_00110">
    <property type="entry name" value="DHQ_synthase"/>
    <property type="match status" value="1"/>
</dbReference>
<dbReference type="PIRSF" id="PIRSF001455">
    <property type="entry name" value="DHQ_synth"/>
    <property type="match status" value="1"/>
</dbReference>
<comment type="function">
    <text evidence="3 18">Catalyzes the conversion of 3-deoxy-D-arabino-heptulosonate 7-phosphate (DAHP) to dehydroquinate (DHQ).</text>
</comment>
<evidence type="ECO:0000256" key="4">
    <source>
        <dbReference type="ARBA" id="ARBA00004496"/>
    </source>
</evidence>
<dbReference type="GO" id="GO:0000166">
    <property type="term" value="F:nucleotide binding"/>
    <property type="evidence" value="ECO:0007669"/>
    <property type="project" value="UniProtKB-KW"/>
</dbReference>
<accession>A0A5C0B2E0</accession>
<sequence length="374" mass="39642">MTIVDVNTPGGRYPIHIAAGRLDKIAESIPADATSIVVVTNPVVAGLYGERVERSLAATGKRVLRVELPDGEQYKTWETLNLIFDALLGNRCDRRCVLVALGGGVIGDVTGFAAAVYMRGVRFVQVPTTLLAQVDSSVGGKTAVNHPLGKNMVGAFHQPIAVEVDTDVLKTLPAREISAGLAEVIKYGAILDTEFFAWCERNAPALRALDPEAVTYAIARSCEIKADVVSQDERETTGLRALLNLGHTFGHAIESGLGYGAWLHGEAVGCGMVQAAELSADVAGLPLADAQRIRALVEAIGCPTVAPDLGADRWLDLMQVDKKTEGGELRFVLMPSLGAAKMRTAPEDAVRAVIARTVRIEDSTALPAVVTEVA</sequence>
<evidence type="ECO:0000256" key="5">
    <source>
        <dbReference type="ARBA" id="ARBA00004661"/>
    </source>
</evidence>
<organism evidence="21 22">
    <name type="scientific">Pigmentiphaga aceris</name>
    <dbReference type="NCBI Taxonomy" id="1940612"/>
    <lineage>
        <taxon>Bacteria</taxon>
        <taxon>Pseudomonadati</taxon>
        <taxon>Pseudomonadota</taxon>
        <taxon>Betaproteobacteria</taxon>
        <taxon>Burkholderiales</taxon>
        <taxon>Alcaligenaceae</taxon>
        <taxon>Pigmentiphaga</taxon>
    </lineage>
</organism>
<keyword evidence="22" id="KW-1185">Reference proteome</keyword>
<evidence type="ECO:0000256" key="9">
    <source>
        <dbReference type="ARBA" id="ARBA00022490"/>
    </source>
</evidence>
<dbReference type="InterPro" id="IPR030960">
    <property type="entry name" value="DHQS/DOIS_N"/>
</dbReference>
<dbReference type="OrthoDB" id="9806583at2"/>
<feature type="binding site" evidence="18">
    <location>
        <position position="247"/>
    </location>
    <ligand>
        <name>Zn(2+)</name>
        <dbReference type="ChEBI" id="CHEBI:29105"/>
    </ligand>
</feature>
<comment type="cofactor">
    <cofactor evidence="2 18">
        <name>NAD(+)</name>
        <dbReference type="ChEBI" id="CHEBI:57540"/>
    </cofactor>
</comment>
<keyword evidence="16 18" id="KW-0456">Lyase</keyword>
<evidence type="ECO:0000256" key="14">
    <source>
        <dbReference type="ARBA" id="ARBA00023027"/>
    </source>
</evidence>
<comment type="similarity">
    <text evidence="6 18">Belongs to the sugar phosphate cyclases superfamily. Dehydroquinate synthase family.</text>
</comment>
<evidence type="ECO:0000256" key="12">
    <source>
        <dbReference type="ARBA" id="ARBA00022741"/>
    </source>
</evidence>
<gene>
    <name evidence="18 21" type="primary">aroB</name>
    <name evidence="21" type="ORF">FXN63_24785</name>
</gene>
<dbReference type="Gene3D" id="3.40.50.1970">
    <property type="match status" value="1"/>
</dbReference>
<feature type="domain" description="3-dehydroquinate synthase C-terminal" evidence="20">
    <location>
        <begin position="180"/>
        <end position="324"/>
    </location>
</feature>
<feature type="binding site" evidence="18">
    <location>
        <begin position="70"/>
        <end position="75"/>
    </location>
    <ligand>
        <name>NAD(+)</name>
        <dbReference type="ChEBI" id="CHEBI:57540"/>
    </ligand>
</feature>
<dbReference type="InterPro" id="IPR016037">
    <property type="entry name" value="DHQ_synth_AroB"/>
</dbReference>
<keyword evidence="10 18" id="KW-0028">Amino-acid biosynthesis</keyword>
<evidence type="ECO:0000259" key="20">
    <source>
        <dbReference type="Pfam" id="PF24621"/>
    </source>
</evidence>
<keyword evidence="13 18" id="KW-0862">Zinc</keyword>
<evidence type="ECO:0000256" key="10">
    <source>
        <dbReference type="ARBA" id="ARBA00022605"/>
    </source>
</evidence>
<evidence type="ECO:0000259" key="19">
    <source>
        <dbReference type="Pfam" id="PF01761"/>
    </source>
</evidence>
<evidence type="ECO:0000256" key="13">
    <source>
        <dbReference type="ARBA" id="ARBA00022833"/>
    </source>
</evidence>
<dbReference type="KEGG" id="pacr:FXN63_24785"/>
<dbReference type="InterPro" id="IPR056179">
    <property type="entry name" value="DHQS_C"/>
</dbReference>
<evidence type="ECO:0000256" key="6">
    <source>
        <dbReference type="ARBA" id="ARBA00005412"/>
    </source>
</evidence>
<dbReference type="GO" id="GO:0005737">
    <property type="term" value="C:cytoplasm"/>
    <property type="evidence" value="ECO:0007669"/>
    <property type="project" value="UniProtKB-SubCell"/>
</dbReference>
<comment type="caution">
    <text evidence="18">Lacks conserved residue(s) required for the propagation of feature annotation.</text>
</comment>
<keyword evidence="12 18" id="KW-0547">Nucleotide-binding</keyword>
<dbReference type="UniPathway" id="UPA00053">
    <property type="reaction ID" value="UER00085"/>
</dbReference>
<comment type="subcellular location">
    <subcellularLocation>
        <location evidence="4 18">Cytoplasm</location>
    </subcellularLocation>
</comment>
<dbReference type="Gene3D" id="1.20.1090.10">
    <property type="entry name" value="Dehydroquinate synthase-like - alpha domain"/>
    <property type="match status" value="1"/>
</dbReference>
<feature type="binding site" evidence="18">
    <location>
        <position position="141"/>
    </location>
    <ligand>
        <name>NAD(+)</name>
        <dbReference type="ChEBI" id="CHEBI:57540"/>
    </ligand>
</feature>
<keyword evidence="15 18" id="KW-0057">Aromatic amino acid biosynthesis</keyword>
<dbReference type="PANTHER" id="PTHR43622:SF7">
    <property type="entry name" value="3-DEHYDROQUINATE SYNTHASE, CHLOROPLASTIC"/>
    <property type="match status" value="1"/>
</dbReference>
<evidence type="ECO:0000256" key="17">
    <source>
        <dbReference type="ARBA" id="ARBA00023285"/>
    </source>
</evidence>
<evidence type="ECO:0000256" key="7">
    <source>
        <dbReference type="ARBA" id="ARBA00013031"/>
    </source>
</evidence>
<proteinExistence type="inferred from homology"/>
<feature type="binding site" evidence="18">
    <location>
        <position position="264"/>
    </location>
    <ligand>
        <name>Zn(2+)</name>
        <dbReference type="ChEBI" id="CHEBI:29105"/>
    </ligand>
</feature>
<feature type="binding site" evidence="18">
    <location>
        <position position="183"/>
    </location>
    <ligand>
        <name>Zn(2+)</name>
        <dbReference type="ChEBI" id="CHEBI:29105"/>
    </ligand>
</feature>
<comment type="catalytic activity">
    <reaction evidence="1 18">
        <text>7-phospho-2-dehydro-3-deoxy-D-arabino-heptonate = 3-dehydroquinate + phosphate</text>
        <dbReference type="Rhea" id="RHEA:21968"/>
        <dbReference type="ChEBI" id="CHEBI:32364"/>
        <dbReference type="ChEBI" id="CHEBI:43474"/>
        <dbReference type="ChEBI" id="CHEBI:58394"/>
        <dbReference type="EC" id="4.2.3.4"/>
    </reaction>
</comment>
<evidence type="ECO:0000256" key="11">
    <source>
        <dbReference type="ARBA" id="ARBA00022723"/>
    </source>
</evidence>
<feature type="binding site" evidence="18">
    <location>
        <position position="150"/>
    </location>
    <ligand>
        <name>NAD(+)</name>
        <dbReference type="ChEBI" id="CHEBI:57540"/>
    </ligand>
</feature>
<feature type="binding site" evidence="18">
    <location>
        <begin position="128"/>
        <end position="129"/>
    </location>
    <ligand>
        <name>NAD(+)</name>
        <dbReference type="ChEBI" id="CHEBI:57540"/>
    </ligand>
</feature>
<keyword evidence="14 18" id="KW-0520">NAD</keyword>
<evidence type="ECO:0000256" key="16">
    <source>
        <dbReference type="ARBA" id="ARBA00023239"/>
    </source>
</evidence>
<dbReference type="InterPro" id="IPR050071">
    <property type="entry name" value="Dehydroquinate_synthase"/>
</dbReference>
<comment type="cofactor">
    <cofactor evidence="18">
        <name>Co(2+)</name>
        <dbReference type="ChEBI" id="CHEBI:48828"/>
    </cofactor>
    <cofactor evidence="18">
        <name>Zn(2+)</name>
        <dbReference type="ChEBI" id="CHEBI:29105"/>
    </cofactor>
    <text evidence="18">Binds 1 divalent metal cation per subunit. Can use either Co(2+) or Zn(2+).</text>
</comment>
<dbReference type="GO" id="GO:0009423">
    <property type="term" value="P:chorismate biosynthetic process"/>
    <property type="evidence" value="ECO:0007669"/>
    <property type="project" value="UniProtKB-UniRule"/>
</dbReference>
<dbReference type="AlphaFoldDB" id="A0A5C0B2E0"/>
<dbReference type="Proteomes" id="UP000325161">
    <property type="component" value="Chromosome"/>
</dbReference>
<dbReference type="CDD" id="cd08195">
    <property type="entry name" value="DHQS"/>
    <property type="match status" value="1"/>
</dbReference>
<protein>
    <recommendedName>
        <fullName evidence="8 18">3-dehydroquinate synthase</fullName>
        <shortName evidence="18">DHQS</shortName>
        <ecNumber evidence="7 18">4.2.3.4</ecNumber>
    </recommendedName>
</protein>
<dbReference type="GO" id="GO:0008652">
    <property type="term" value="P:amino acid biosynthetic process"/>
    <property type="evidence" value="ECO:0007669"/>
    <property type="project" value="UniProtKB-KW"/>
</dbReference>
<dbReference type="GO" id="GO:0046872">
    <property type="term" value="F:metal ion binding"/>
    <property type="evidence" value="ECO:0007669"/>
    <property type="project" value="UniProtKB-KW"/>
</dbReference>
<evidence type="ECO:0000256" key="1">
    <source>
        <dbReference type="ARBA" id="ARBA00001393"/>
    </source>
</evidence>
<dbReference type="FunFam" id="3.40.50.1970:FF:000001">
    <property type="entry name" value="3-dehydroquinate synthase"/>
    <property type="match status" value="1"/>
</dbReference>
<evidence type="ECO:0000256" key="2">
    <source>
        <dbReference type="ARBA" id="ARBA00001911"/>
    </source>
</evidence>
<evidence type="ECO:0000256" key="8">
    <source>
        <dbReference type="ARBA" id="ARBA00017684"/>
    </source>
</evidence>
<evidence type="ECO:0000256" key="15">
    <source>
        <dbReference type="ARBA" id="ARBA00023141"/>
    </source>
</evidence>
<dbReference type="GO" id="GO:0009073">
    <property type="term" value="P:aromatic amino acid family biosynthetic process"/>
    <property type="evidence" value="ECO:0007669"/>
    <property type="project" value="UniProtKB-KW"/>
</dbReference>
<evidence type="ECO:0000256" key="18">
    <source>
        <dbReference type="HAMAP-Rule" id="MF_00110"/>
    </source>
</evidence>
<keyword evidence="9 18" id="KW-0963">Cytoplasm</keyword>
<dbReference type="RefSeq" id="WP_148818173.1">
    <property type="nucleotide sequence ID" value="NZ_CP043046.1"/>
</dbReference>
<dbReference type="EMBL" id="CP043046">
    <property type="protein sequence ID" value="QEI08702.1"/>
    <property type="molecule type" value="Genomic_DNA"/>
</dbReference>
<evidence type="ECO:0000256" key="3">
    <source>
        <dbReference type="ARBA" id="ARBA00003485"/>
    </source>
</evidence>
<dbReference type="NCBIfam" id="TIGR01357">
    <property type="entry name" value="aroB"/>
    <property type="match status" value="1"/>
</dbReference>
<comment type="pathway">
    <text evidence="5 18">Metabolic intermediate biosynthesis; chorismate biosynthesis; chorismate from D-erythrose 4-phosphate and phosphoenolpyruvate: step 2/7.</text>
</comment>
<evidence type="ECO:0000313" key="21">
    <source>
        <dbReference type="EMBL" id="QEI08702.1"/>
    </source>
</evidence>
<dbReference type="GO" id="GO:0003856">
    <property type="term" value="F:3-dehydroquinate synthase activity"/>
    <property type="evidence" value="ECO:0007669"/>
    <property type="project" value="UniProtKB-UniRule"/>
</dbReference>
<keyword evidence="17 18" id="KW-0170">Cobalt</keyword>
<feature type="binding site" evidence="18">
    <location>
        <begin position="104"/>
        <end position="108"/>
    </location>
    <ligand>
        <name>NAD(+)</name>
        <dbReference type="ChEBI" id="CHEBI:57540"/>
    </ligand>
</feature>
<feature type="domain" description="3-dehydroquinate synthase N-terminal" evidence="19">
    <location>
        <begin position="66"/>
        <end position="178"/>
    </location>
</feature>
<dbReference type="SUPFAM" id="SSF56796">
    <property type="entry name" value="Dehydroquinate synthase-like"/>
    <property type="match status" value="1"/>
</dbReference>
<dbReference type="PANTHER" id="PTHR43622">
    <property type="entry name" value="3-DEHYDROQUINATE SYNTHASE"/>
    <property type="match status" value="1"/>
</dbReference>
<keyword evidence="11 18" id="KW-0479">Metal-binding</keyword>